<feature type="binding site" evidence="4 6">
    <location>
        <position position="136"/>
    </location>
    <ligand>
        <name>substrate</name>
    </ligand>
</feature>
<dbReference type="AlphaFoldDB" id="A0A543I578"/>
<comment type="caution">
    <text evidence="9">The sequence shown here is derived from an EMBL/GenBank/DDBJ whole genome shotgun (WGS) entry which is preliminary data.</text>
</comment>
<gene>
    <name evidence="4" type="primary">truA</name>
    <name evidence="9" type="ORF">FB466_0549</name>
</gene>
<dbReference type="NCBIfam" id="TIGR00071">
    <property type="entry name" value="hisT_truA"/>
    <property type="match status" value="1"/>
</dbReference>
<comment type="subunit">
    <text evidence="4">Homodimer.</text>
</comment>
<dbReference type="Pfam" id="PF01416">
    <property type="entry name" value="PseudoU_synth_1"/>
    <property type="match status" value="1"/>
</dbReference>
<evidence type="ECO:0000259" key="8">
    <source>
        <dbReference type="Pfam" id="PF01416"/>
    </source>
</evidence>
<dbReference type="PANTHER" id="PTHR11142">
    <property type="entry name" value="PSEUDOURIDYLATE SYNTHASE"/>
    <property type="match status" value="1"/>
</dbReference>
<name>A0A543I578_9MICO</name>
<sequence>MHSNDSRRFRVALAYDGSDFAGWAKQPGLRTVQGVLESALATVTRHLGGVPVLTVAGRTDAGVHARGQVAHVDLNADQLVALGDRRRDNRDTPRDSQLRTRLRGVLGHTNSDITITEVTEVGHDFDARFSALWRRYEYRLADLGADRDPLSRAHTVWVDYPLDHEAMDAAGRALEGLHDFATFCKAREGATTIRTLQSFRWRRDEHGVLIAQVRADAFCHSMVRSLVGACVAVGVGKLSVGDMADVRDSVTRGSRFVVMPPHGLSLEQVAYPEAAQWAERADLTRAIRD</sequence>
<dbReference type="InterPro" id="IPR020094">
    <property type="entry name" value="TruA/RsuA/RluB/E/F_N"/>
</dbReference>
<dbReference type="Gene3D" id="3.30.70.580">
    <property type="entry name" value="Pseudouridine synthase I, catalytic domain, N-terminal subdomain"/>
    <property type="match status" value="1"/>
</dbReference>
<dbReference type="OrthoDB" id="9811823at2"/>
<evidence type="ECO:0000256" key="3">
    <source>
        <dbReference type="ARBA" id="ARBA00023235"/>
    </source>
</evidence>
<accession>A0A543I578</accession>
<keyword evidence="10" id="KW-1185">Reference proteome</keyword>
<feature type="active site" description="Nucleophile" evidence="4 5">
    <location>
        <position position="60"/>
    </location>
</feature>
<dbReference type="EMBL" id="VFPN01000001">
    <property type="protein sequence ID" value="TQM65737.1"/>
    <property type="molecule type" value="Genomic_DNA"/>
</dbReference>
<dbReference type="HAMAP" id="MF_00171">
    <property type="entry name" value="TruA"/>
    <property type="match status" value="1"/>
</dbReference>
<dbReference type="GO" id="GO:0031119">
    <property type="term" value="P:tRNA pseudouridine synthesis"/>
    <property type="evidence" value="ECO:0007669"/>
    <property type="project" value="UniProtKB-UniRule"/>
</dbReference>
<evidence type="ECO:0000256" key="4">
    <source>
        <dbReference type="HAMAP-Rule" id="MF_00171"/>
    </source>
</evidence>
<dbReference type="InterPro" id="IPR020103">
    <property type="entry name" value="PsdUridine_synth_cat_dom_sf"/>
</dbReference>
<comment type="catalytic activity">
    <reaction evidence="4 7">
        <text>uridine(38/39/40) in tRNA = pseudouridine(38/39/40) in tRNA</text>
        <dbReference type="Rhea" id="RHEA:22376"/>
        <dbReference type="Rhea" id="RHEA-COMP:10085"/>
        <dbReference type="Rhea" id="RHEA-COMP:10087"/>
        <dbReference type="ChEBI" id="CHEBI:65314"/>
        <dbReference type="ChEBI" id="CHEBI:65315"/>
        <dbReference type="EC" id="5.4.99.12"/>
    </reaction>
</comment>
<evidence type="ECO:0000313" key="10">
    <source>
        <dbReference type="Proteomes" id="UP000318331"/>
    </source>
</evidence>
<dbReference type="CDD" id="cd02570">
    <property type="entry name" value="PseudoU_synth_EcTruA"/>
    <property type="match status" value="1"/>
</dbReference>
<dbReference type="SUPFAM" id="SSF55120">
    <property type="entry name" value="Pseudouridine synthase"/>
    <property type="match status" value="1"/>
</dbReference>
<dbReference type="PANTHER" id="PTHR11142:SF0">
    <property type="entry name" value="TRNA PSEUDOURIDINE SYNTHASE-LIKE 1"/>
    <property type="match status" value="1"/>
</dbReference>
<protein>
    <recommendedName>
        <fullName evidence="4">tRNA pseudouridine synthase A</fullName>
        <ecNumber evidence="4">5.4.99.12</ecNumber>
    </recommendedName>
    <alternativeName>
        <fullName evidence="4">tRNA pseudouridine(38-40) synthase</fullName>
    </alternativeName>
    <alternativeName>
        <fullName evidence="4">tRNA pseudouridylate synthase I</fullName>
    </alternativeName>
    <alternativeName>
        <fullName evidence="4">tRNA-uridine isomerase I</fullName>
    </alternativeName>
</protein>
<evidence type="ECO:0000313" key="9">
    <source>
        <dbReference type="EMBL" id="TQM65737.1"/>
    </source>
</evidence>
<dbReference type="GO" id="GO:0160147">
    <property type="term" value="F:tRNA pseudouridine(38-40) synthase activity"/>
    <property type="evidence" value="ECO:0007669"/>
    <property type="project" value="UniProtKB-EC"/>
</dbReference>
<organism evidence="9 10">
    <name type="scientific">Klugiella xanthotipulae</name>
    <dbReference type="NCBI Taxonomy" id="244735"/>
    <lineage>
        <taxon>Bacteria</taxon>
        <taxon>Bacillati</taxon>
        <taxon>Actinomycetota</taxon>
        <taxon>Actinomycetes</taxon>
        <taxon>Micrococcales</taxon>
        <taxon>Microbacteriaceae</taxon>
        <taxon>Klugiella</taxon>
    </lineage>
</organism>
<dbReference type="PIRSF" id="PIRSF001430">
    <property type="entry name" value="tRNA_psdUrid_synth"/>
    <property type="match status" value="1"/>
</dbReference>
<reference evidence="9 10" key="1">
    <citation type="submission" date="2019-06" db="EMBL/GenBank/DDBJ databases">
        <title>Sequencing the genomes of 1000 actinobacteria strains.</title>
        <authorList>
            <person name="Klenk H.-P."/>
        </authorList>
    </citation>
    <scope>NUCLEOTIDE SEQUENCE [LARGE SCALE GENOMIC DNA]</scope>
    <source>
        <strain evidence="9 10">DSM 18031</strain>
    </source>
</reference>
<dbReference type="InterPro" id="IPR001406">
    <property type="entry name" value="PsdUridine_synth_TruA"/>
</dbReference>
<keyword evidence="2 4" id="KW-0819">tRNA processing</keyword>
<dbReference type="InterPro" id="IPR020095">
    <property type="entry name" value="PsdUridine_synth_TruA_C"/>
</dbReference>
<evidence type="ECO:0000256" key="5">
    <source>
        <dbReference type="PIRSR" id="PIRSR001430-1"/>
    </source>
</evidence>
<feature type="domain" description="Pseudouridine synthase I TruA alpha/beta" evidence="8">
    <location>
        <begin position="172"/>
        <end position="272"/>
    </location>
</feature>
<comment type="caution">
    <text evidence="4">Lacks conserved residue(s) required for the propagation of feature annotation.</text>
</comment>
<evidence type="ECO:0000256" key="7">
    <source>
        <dbReference type="RuleBase" id="RU003792"/>
    </source>
</evidence>
<comment type="function">
    <text evidence="4">Formation of pseudouridine at positions 38, 39 and 40 in the anticodon stem and loop of transfer RNAs.</text>
</comment>
<dbReference type="Gene3D" id="3.30.70.660">
    <property type="entry name" value="Pseudouridine synthase I, catalytic domain, C-terminal subdomain"/>
    <property type="match status" value="1"/>
</dbReference>
<evidence type="ECO:0000256" key="2">
    <source>
        <dbReference type="ARBA" id="ARBA00022694"/>
    </source>
</evidence>
<evidence type="ECO:0000256" key="1">
    <source>
        <dbReference type="ARBA" id="ARBA00009375"/>
    </source>
</evidence>
<dbReference type="RefSeq" id="WP_141915618.1">
    <property type="nucleotide sequence ID" value="NZ_BAAAYS010000001.1"/>
</dbReference>
<dbReference type="EC" id="5.4.99.12" evidence="4"/>
<dbReference type="GO" id="GO:0003723">
    <property type="term" value="F:RNA binding"/>
    <property type="evidence" value="ECO:0007669"/>
    <property type="project" value="InterPro"/>
</dbReference>
<proteinExistence type="inferred from homology"/>
<dbReference type="Proteomes" id="UP000318331">
    <property type="component" value="Unassembled WGS sequence"/>
</dbReference>
<comment type="similarity">
    <text evidence="1 4 7">Belongs to the tRNA pseudouridine synthase TruA family.</text>
</comment>
<evidence type="ECO:0000256" key="6">
    <source>
        <dbReference type="PIRSR" id="PIRSR001430-2"/>
    </source>
</evidence>
<dbReference type="InterPro" id="IPR020097">
    <property type="entry name" value="PsdUridine_synth_TruA_a/b_dom"/>
</dbReference>
<keyword evidence="3 4" id="KW-0413">Isomerase</keyword>